<reference evidence="1" key="1">
    <citation type="submission" date="2023-06" db="EMBL/GenBank/DDBJ databases">
        <title>Genome sequence of Methanosarcinaceae archaeon Ag5.</title>
        <authorList>
            <person name="Protasov E."/>
            <person name="Platt K."/>
            <person name="Poehlein A."/>
            <person name="Daniel R."/>
            <person name="Brune A."/>
        </authorList>
    </citation>
    <scope>NUCLEOTIDE SEQUENCE</scope>
    <source>
        <strain evidence="1">Ag5</strain>
    </source>
</reference>
<keyword evidence="2" id="KW-1185">Reference proteome</keyword>
<protein>
    <submittedName>
        <fullName evidence="1">Uncharacterized protein</fullName>
    </submittedName>
</protein>
<dbReference type="AlphaFoldDB" id="A0AAE4ML42"/>
<proteinExistence type="predicted"/>
<name>A0AAE4ML42_9EURY</name>
<dbReference type="EMBL" id="JAWDKD010000026">
    <property type="protein sequence ID" value="MDV0447815.1"/>
    <property type="molecule type" value="Genomic_DNA"/>
</dbReference>
<comment type="caution">
    <text evidence="1">The sequence shown here is derived from an EMBL/GenBank/DDBJ whole genome shotgun (WGS) entry which is preliminary data.</text>
</comment>
<sequence length="134" mass="15769">MAINLKPIENDFSNLPNNLKINYVLNALEKDEQFLVVDADEIKKRYAKVPNFFDALWYITRQLKEQYGSQLLRKMKIEVECDWHFLEIQIPIAEPNLAVSLALNEAFINLCEDARKIYGSVADDMYLITRYEDY</sequence>
<evidence type="ECO:0000313" key="1">
    <source>
        <dbReference type="EMBL" id="MDV0447815.1"/>
    </source>
</evidence>
<organism evidence="1 2">
    <name type="scientific">Methanolapillus africanus</name>
    <dbReference type="NCBI Taxonomy" id="3028297"/>
    <lineage>
        <taxon>Archaea</taxon>
        <taxon>Methanobacteriati</taxon>
        <taxon>Methanobacteriota</taxon>
        <taxon>Stenosarchaea group</taxon>
        <taxon>Methanomicrobia</taxon>
        <taxon>Methanosarcinales</taxon>
        <taxon>Methanosarcinaceae</taxon>
        <taxon>Methanolapillus</taxon>
    </lineage>
</organism>
<evidence type="ECO:0000313" key="2">
    <source>
        <dbReference type="Proteomes" id="UP001271789"/>
    </source>
</evidence>
<gene>
    <name evidence="1" type="ORF">MsAg5_17320</name>
</gene>
<dbReference type="Proteomes" id="UP001271789">
    <property type="component" value="Unassembled WGS sequence"/>
</dbReference>
<accession>A0AAE4ML42</accession>